<accession>A0A175YBJ8</accession>
<dbReference type="Proteomes" id="UP000077755">
    <property type="component" value="Chromosome 6"/>
</dbReference>
<reference evidence="1" key="2">
    <citation type="submission" date="2022-03" db="EMBL/GenBank/DDBJ databases">
        <title>Draft title - Genomic analysis of global carrot germplasm unveils the trajectory of domestication and the origin of high carotenoid orange carrot.</title>
        <authorList>
            <person name="Iorizzo M."/>
            <person name="Ellison S."/>
            <person name="Senalik D."/>
            <person name="Macko-Podgorni A."/>
            <person name="Grzebelus D."/>
            <person name="Bostan H."/>
            <person name="Rolling W."/>
            <person name="Curaba J."/>
            <person name="Simon P."/>
        </authorList>
    </citation>
    <scope>NUCLEOTIDE SEQUENCE</scope>
    <source>
        <tissue evidence="1">Leaf</tissue>
    </source>
</reference>
<reference evidence="1" key="1">
    <citation type="journal article" date="2016" name="Nat. Genet.">
        <title>A high-quality carrot genome assembly provides new insights into carotenoid accumulation and asterid genome evolution.</title>
        <authorList>
            <person name="Iorizzo M."/>
            <person name="Ellison S."/>
            <person name="Senalik D."/>
            <person name="Zeng P."/>
            <person name="Satapoomin P."/>
            <person name="Huang J."/>
            <person name="Bowman M."/>
            <person name="Iovene M."/>
            <person name="Sanseverino W."/>
            <person name="Cavagnaro P."/>
            <person name="Yildiz M."/>
            <person name="Macko-Podgorni A."/>
            <person name="Moranska E."/>
            <person name="Grzebelus E."/>
            <person name="Grzebelus D."/>
            <person name="Ashrafi H."/>
            <person name="Zheng Z."/>
            <person name="Cheng S."/>
            <person name="Spooner D."/>
            <person name="Van Deynze A."/>
            <person name="Simon P."/>
        </authorList>
    </citation>
    <scope>NUCLEOTIDE SEQUENCE</scope>
    <source>
        <tissue evidence="1">Leaf</tissue>
    </source>
</reference>
<dbReference type="Pfam" id="PF13456">
    <property type="entry name" value="RVT_3"/>
    <property type="match status" value="1"/>
</dbReference>
<dbReference type="Gramene" id="KZM80996">
    <property type="protein sequence ID" value="KZM80996"/>
    <property type="gene ID" value="DCAR_031388"/>
</dbReference>
<dbReference type="GO" id="GO:0004523">
    <property type="term" value="F:RNA-DNA hybrid ribonuclease activity"/>
    <property type="evidence" value="ECO:0007669"/>
    <property type="project" value="InterPro"/>
</dbReference>
<dbReference type="InterPro" id="IPR002156">
    <property type="entry name" value="RNaseH_domain"/>
</dbReference>
<keyword evidence="2" id="KW-1185">Reference proteome</keyword>
<evidence type="ECO:0000313" key="1">
    <source>
        <dbReference type="EMBL" id="WOH04061.1"/>
    </source>
</evidence>
<gene>
    <name evidence="1" type="ORF">DCAR_0623467</name>
</gene>
<organism evidence="1 2">
    <name type="scientific">Daucus carota subsp. sativus</name>
    <name type="common">Carrot</name>
    <dbReference type="NCBI Taxonomy" id="79200"/>
    <lineage>
        <taxon>Eukaryota</taxon>
        <taxon>Viridiplantae</taxon>
        <taxon>Streptophyta</taxon>
        <taxon>Embryophyta</taxon>
        <taxon>Tracheophyta</taxon>
        <taxon>Spermatophyta</taxon>
        <taxon>Magnoliopsida</taxon>
        <taxon>eudicotyledons</taxon>
        <taxon>Gunneridae</taxon>
        <taxon>Pentapetalae</taxon>
        <taxon>asterids</taxon>
        <taxon>campanulids</taxon>
        <taxon>Apiales</taxon>
        <taxon>Apiaceae</taxon>
        <taxon>Apioideae</taxon>
        <taxon>Scandiceae</taxon>
        <taxon>Daucinae</taxon>
        <taxon>Daucus</taxon>
        <taxon>Daucus sect. Daucus</taxon>
    </lineage>
</organism>
<proteinExistence type="predicted"/>
<dbReference type="GO" id="GO:0003676">
    <property type="term" value="F:nucleic acid binding"/>
    <property type="evidence" value="ECO:0007669"/>
    <property type="project" value="InterPro"/>
</dbReference>
<evidence type="ECO:0000313" key="2">
    <source>
        <dbReference type="Proteomes" id="UP000077755"/>
    </source>
</evidence>
<protein>
    <submittedName>
        <fullName evidence="1">Uncharacterized protein</fullName>
    </submittedName>
</protein>
<name>A0A175YBJ8_DAUCS</name>
<dbReference type="EMBL" id="CP093348">
    <property type="protein sequence ID" value="WOH04061.1"/>
    <property type="molecule type" value="Genomic_DNA"/>
</dbReference>
<dbReference type="AlphaFoldDB" id="A0A175YBJ8"/>
<sequence length="395" mass="42974">MCWLPNVHCDVLAAASALGNSVAIGVILREEHGKKVWGAHGPMNHLTEEQAIMAGIQAALVHAKEKKWDLVLIETTNRDIFDLISDQDQFIIPEELLEAFRVFNSLHANHHVLAQAPASRKISLIPDHMNYVAVYLADYGLHHLSEFVEMPGDASVGNLQFLLNQDMGLVFADPGFEMVQHMGLGEVDNAEPPPRPLTRKRKHGVLCEECGSVMGKQPSTRVSPFLDPFMPSRAFKGKNTGYESFAFYDNGVLSQSVIVALESGALLRFSPAFGETELNLEAHVKNGLCVKHILHHACLGTLGLLEYMLEDSFDHVLAGEYGIELMPFDQVEAAMDFGDAVVPVLDESGLGVNALFSVGDAVVPVLDDTGLDVNALLSVGADAVKAVSETRVFNP</sequence>